<dbReference type="EMBL" id="JAIWYP010000001">
    <property type="protein sequence ID" value="KAH3886195.1"/>
    <property type="molecule type" value="Genomic_DNA"/>
</dbReference>
<protein>
    <submittedName>
        <fullName evidence="1">Uncharacterized protein</fullName>
    </submittedName>
</protein>
<reference evidence="1" key="1">
    <citation type="journal article" date="2019" name="bioRxiv">
        <title>The Genome of the Zebra Mussel, Dreissena polymorpha: A Resource for Invasive Species Research.</title>
        <authorList>
            <person name="McCartney M.A."/>
            <person name="Auch B."/>
            <person name="Kono T."/>
            <person name="Mallez S."/>
            <person name="Zhang Y."/>
            <person name="Obille A."/>
            <person name="Becker A."/>
            <person name="Abrahante J.E."/>
            <person name="Garbe J."/>
            <person name="Badalamenti J.P."/>
            <person name="Herman A."/>
            <person name="Mangelson H."/>
            <person name="Liachko I."/>
            <person name="Sullivan S."/>
            <person name="Sone E.D."/>
            <person name="Koren S."/>
            <person name="Silverstein K.A.T."/>
            <person name="Beckman K.B."/>
            <person name="Gohl D.M."/>
        </authorList>
    </citation>
    <scope>NUCLEOTIDE SEQUENCE</scope>
    <source>
        <strain evidence="1">Duluth1</strain>
        <tissue evidence="1">Whole animal</tissue>
    </source>
</reference>
<dbReference type="Proteomes" id="UP000828390">
    <property type="component" value="Unassembled WGS sequence"/>
</dbReference>
<name>A0A9D4N1R4_DREPO</name>
<gene>
    <name evidence="1" type="ORF">DPMN_010196</name>
</gene>
<sequence>MMSSCILTVCNRTPGRLETKASESVHTLLKSAVERHDCEIRDRVHAILDAEGEKATVTNHHNCHCTYTSKGHIKRYLGNKRKDGALDYDDAPVVRRRRSQEINFDFKTHFSLCSKVIHCEKIALKDTIRFEDIILKICSERRDELRREVELRCHGVQDLAAEEAQYHLRCLNYFRKLPGSSLD</sequence>
<evidence type="ECO:0000313" key="2">
    <source>
        <dbReference type="Proteomes" id="UP000828390"/>
    </source>
</evidence>
<keyword evidence="2" id="KW-1185">Reference proteome</keyword>
<dbReference type="AlphaFoldDB" id="A0A9D4N1R4"/>
<comment type="caution">
    <text evidence="1">The sequence shown here is derived from an EMBL/GenBank/DDBJ whole genome shotgun (WGS) entry which is preliminary data.</text>
</comment>
<accession>A0A9D4N1R4</accession>
<organism evidence="1 2">
    <name type="scientific">Dreissena polymorpha</name>
    <name type="common">Zebra mussel</name>
    <name type="synonym">Mytilus polymorpha</name>
    <dbReference type="NCBI Taxonomy" id="45954"/>
    <lineage>
        <taxon>Eukaryota</taxon>
        <taxon>Metazoa</taxon>
        <taxon>Spiralia</taxon>
        <taxon>Lophotrochozoa</taxon>
        <taxon>Mollusca</taxon>
        <taxon>Bivalvia</taxon>
        <taxon>Autobranchia</taxon>
        <taxon>Heteroconchia</taxon>
        <taxon>Euheterodonta</taxon>
        <taxon>Imparidentia</taxon>
        <taxon>Neoheterodontei</taxon>
        <taxon>Myida</taxon>
        <taxon>Dreissenoidea</taxon>
        <taxon>Dreissenidae</taxon>
        <taxon>Dreissena</taxon>
    </lineage>
</organism>
<evidence type="ECO:0000313" key="1">
    <source>
        <dbReference type="EMBL" id="KAH3886195.1"/>
    </source>
</evidence>
<proteinExistence type="predicted"/>
<reference evidence="1" key="2">
    <citation type="submission" date="2020-11" db="EMBL/GenBank/DDBJ databases">
        <authorList>
            <person name="McCartney M.A."/>
            <person name="Auch B."/>
            <person name="Kono T."/>
            <person name="Mallez S."/>
            <person name="Becker A."/>
            <person name="Gohl D.M."/>
            <person name="Silverstein K.A.T."/>
            <person name="Koren S."/>
            <person name="Bechman K.B."/>
            <person name="Herman A."/>
            <person name="Abrahante J.E."/>
            <person name="Garbe J."/>
        </authorList>
    </citation>
    <scope>NUCLEOTIDE SEQUENCE</scope>
    <source>
        <strain evidence="1">Duluth1</strain>
        <tissue evidence="1">Whole animal</tissue>
    </source>
</reference>